<dbReference type="GO" id="GO:0006355">
    <property type="term" value="P:regulation of DNA-templated transcription"/>
    <property type="evidence" value="ECO:0007669"/>
    <property type="project" value="UniProtKB-ARBA"/>
</dbReference>
<accession>A0ABC9YVG2</accession>
<dbReference type="PANTHER" id="PTHR30055:SF234">
    <property type="entry name" value="HTH-TYPE TRANSCRIPTIONAL REGULATOR BETI"/>
    <property type="match status" value="1"/>
</dbReference>
<keyword evidence="2 4" id="KW-0238">DNA-binding</keyword>
<dbReference type="Pfam" id="PF00440">
    <property type="entry name" value="TetR_N"/>
    <property type="match status" value="1"/>
</dbReference>
<dbReference type="PRINTS" id="PR00455">
    <property type="entry name" value="HTHTETR"/>
</dbReference>
<evidence type="ECO:0000259" key="5">
    <source>
        <dbReference type="PROSITE" id="PS50977"/>
    </source>
</evidence>
<reference evidence="7 8" key="2">
    <citation type="journal article" date="2016" name="Genome Announc.">
        <title>Draft Genome Sequence of Erythromycin- and Oxytetracycline-Sensitive Nocardia seriolae Strain U-1 (NBRC 110359).</title>
        <authorList>
            <person name="Imajoh M."/>
            <person name="Sukeda M."/>
            <person name="Shimizu M."/>
            <person name="Yamane J."/>
            <person name="Ohnishi K."/>
            <person name="Oshima S."/>
        </authorList>
    </citation>
    <scope>NUCLEOTIDE SEQUENCE [LARGE SCALE GENOMIC DNA]</scope>
    <source>
        <strain evidence="7 8">U-1</strain>
    </source>
</reference>
<protein>
    <submittedName>
        <fullName evidence="7">TetR family transcriptional regulator</fullName>
    </submittedName>
</protein>
<evidence type="ECO:0000313" key="8">
    <source>
        <dbReference type="Proteomes" id="UP000037179"/>
    </source>
</evidence>
<dbReference type="EMBL" id="BBYQ01000046">
    <property type="protein sequence ID" value="GAP28961.1"/>
    <property type="molecule type" value="Genomic_DNA"/>
</dbReference>
<dbReference type="RefSeq" id="WP_036547458.1">
    <property type="nucleotide sequence ID" value="NZ_AP028459.1"/>
</dbReference>
<dbReference type="InterPro" id="IPR023772">
    <property type="entry name" value="DNA-bd_HTH_TetR-type_CS"/>
</dbReference>
<keyword evidence="3" id="KW-0804">Transcription</keyword>
<evidence type="ECO:0000313" key="7">
    <source>
        <dbReference type="EMBL" id="GAP28961.1"/>
    </source>
</evidence>
<evidence type="ECO:0000256" key="4">
    <source>
        <dbReference type="PROSITE-ProRule" id="PRU00335"/>
    </source>
</evidence>
<keyword evidence="1" id="KW-0805">Transcription regulation</keyword>
<dbReference type="InterPro" id="IPR050109">
    <property type="entry name" value="HTH-type_TetR-like_transc_reg"/>
</dbReference>
<evidence type="ECO:0000256" key="2">
    <source>
        <dbReference type="ARBA" id="ARBA00023125"/>
    </source>
</evidence>
<dbReference type="EMBL" id="CP017839">
    <property type="protein sequence ID" value="APA97684.1"/>
    <property type="molecule type" value="Genomic_DNA"/>
</dbReference>
<dbReference type="SUPFAM" id="SSF46689">
    <property type="entry name" value="Homeodomain-like"/>
    <property type="match status" value="1"/>
</dbReference>
<dbReference type="InterPro" id="IPR001647">
    <property type="entry name" value="HTH_TetR"/>
</dbReference>
<reference evidence="6 9" key="3">
    <citation type="submission" date="2016-10" db="EMBL/GenBank/DDBJ databases">
        <title>Genome sequence of Nocardia seriolae strain EM150506, isolated from Anguila japonica.</title>
        <authorList>
            <person name="Han H.-J."/>
        </authorList>
    </citation>
    <scope>NUCLEOTIDE SEQUENCE [LARGE SCALE GENOMIC DNA]</scope>
    <source>
        <strain evidence="6 9">EM150506</strain>
    </source>
</reference>
<sequence length="213" mass="23529">MRTKWGDREGRRRDILSAGRDRLSRFGYADLTMREVAQAAKISLGTVYTYFPSKEALFAACYAQRLDELMAAVAPACESETDPEELFVTIATEYLDVYRVFGREVNIWSIVADRSARDAEGADELRAAAERVFVTIGGAMARLNAERPGGLADADLALALPLLWSNVTGLADQFTGVRQHLHTYTWDQMVRFTARALIRGLSLTEAISTAGEA</sequence>
<evidence type="ECO:0000313" key="9">
    <source>
        <dbReference type="Proteomes" id="UP000180166"/>
    </source>
</evidence>
<gene>
    <name evidence="6" type="ORF">NS506_03634</name>
    <name evidence="7" type="ORF">NSK11_contig00046-0046</name>
</gene>
<dbReference type="PANTHER" id="PTHR30055">
    <property type="entry name" value="HTH-TYPE TRANSCRIPTIONAL REGULATOR RUTR"/>
    <property type="match status" value="1"/>
</dbReference>
<organism evidence="7 8">
    <name type="scientific">Nocardia seriolae</name>
    <dbReference type="NCBI Taxonomy" id="37332"/>
    <lineage>
        <taxon>Bacteria</taxon>
        <taxon>Bacillati</taxon>
        <taxon>Actinomycetota</taxon>
        <taxon>Actinomycetes</taxon>
        <taxon>Mycobacteriales</taxon>
        <taxon>Nocardiaceae</taxon>
        <taxon>Nocardia</taxon>
    </lineage>
</organism>
<keyword evidence="8" id="KW-1185">Reference proteome</keyword>
<feature type="domain" description="HTH tetR-type" evidence="5">
    <location>
        <begin position="9"/>
        <end position="69"/>
    </location>
</feature>
<reference evidence="8" key="1">
    <citation type="submission" date="2015-07" db="EMBL/GenBank/DDBJ databases">
        <title>Nocardia seriolae U-1 whole genome shotgun sequence.</title>
        <authorList>
            <person name="Imajoh M."/>
            <person name="Fukumoto Y."/>
            <person name="Sukeda M."/>
            <person name="Yamane J."/>
            <person name="Yamasaki K."/>
            <person name="Shimizu M."/>
            <person name="Ohnishi K."/>
            <person name="Oshima S."/>
        </authorList>
    </citation>
    <scope>NUCLEOTIDE SEQUENCE [LARGE SCALE GENOMIC DNA]</scope>
    <source>
        <strain evidence="8">U-1</strain>
    </source>
</reference>
<dbReference type="Proteomes" id="UP000037179">
    <property type="component" value="Unassembled WGS sequence"/>
</dbReference>
<evidence type="ECO:0000256" key="3">
    <source>
        <dbReference type="ARBA" id="ARBA00023163"/>
    </source>
</evidence>
<dbReference type="PROSITE" id="PS01081">
    <property type="entry name" value="HTH_TETR_1"/>
    <property type="match status" value="1"/>
</dbReference>
<evidence type="ECO:0000256" key="1">
    <source>
        <dbReference type="ARBA" id="ARBA00023015"/>
    </source>
</evidence>
<dbReference type="PROSITE" id="PS50977">
    <property type="entry name" value="HTH_TETR_2"/>
    <property type="match status" value="1"/>
</dbReference>
<dbReference type="GO" id="GO:0003677">
    <property type="term" value="F:DNA binding"/>
    <property type="evidence" value="ECO:0007669"/>
    <property type="project" value="UniProtKB-UniRule"/>
</dbReference>
<dbReference type="KEGG" id="nsr:NS506_03634"/>
<dbReference type="Proteomes" id="UP000180166">
    <property type="component" value="Chromosome"/>
</dbReference>
<name>A0ABC9YVG2_9NOCA</name>
<dbReference type="AlphaFoldDB" id="A0ABC9YVG2"/>
<proteinExistence type="predicted"/>
<feature type="DNA-binding region" description="H-T-H motif" evidence="4">
    <location>
        <begin position="32"/>
        <end position="51"/>
    </location>
</feature>
<dbReference type="InterPro" id="IPR009057">
    <property type="entry name" value="Homeodomain-like_sf"/>
</dbReference>
<evidence type="ECO:0000313" key="6">
    <source>
        <dbReference type="EMBL" id="APA97684.1"/>
    </source>
</evidence>
<dbReference type="Gene3D" id="1.10.357.10">
    <property type="entry name" value="Tetracycline Repressor, domain 2"/>
    <property type="match status" value="1"/>
</dbReference>